<dbReference type="AlphaFoldDB" id="A0A0G3GT53"/>
<evidence type="ECO:0000256" key="1">
    <source>
        <dbReference type="ARBA" id="ARBA00010944"/>
    </source>
</evidence>
<dbReference type="RefSeq" id="WP_158408000.1">
    <property type="nucleotide sequence ID" value="NZ_CP011541.1"/>
</dbReference>
<evidence type="ECO:0000259" key="3">
    <source>
        <dbReference type="Pfam" id="PF04321"/>
    </source>
</evidence>
<sequence>MTGRVLITGANGQLGRALMTLLGTRALGLGRHELDITSSDAVAALPWSSLSAVINCAAYTAVDCAEAEVEQAWAVNATGPALLARACAAHDVPLVHISTDYVFSGLVAEHAEDEPVAPLNVYGASKAAGELAVLAACPNAYVVRTSWVVGDGANFVRTMLGLRSRGITPSVVDDQFGRLTFADDLAAALVELVDRHAEPGIYHFSNSGDVVSWADIANELLPITRVSTAEYYAGRSGIAARPTHSTFDLRKIRAAGISPRDWRVALSEYVDKQREA</sequence>
<dbReference type="PANTHER" id="PTHR10491:SF4">
    <property type="entry name" value="METHIONINE ADENOSYLTRANSFERASE 2 SUBUNIT BETA"/>
    <property type="match status" value="1"/>
</dbReference>
<dbReference type="Pfam" id="PF04321">
    <property type="entry name" value="RmlD_sub_bind"/>
    <property type="match status" value="1"/>
</dbReference>
<dbReference type="EMBL" id="CP011541">
    <property type="protein sequence ID" value="AKK02042.1"/>
    <property type="molecule type" value="Genomic_DNA"/>
</dbReference>
<dbReference type="STRING" id="1050174.CEPID_00740"/>
<dbReference type="InterPro" id="IPR036291">
    <property type="entry name" value="NAD(P)-bd_dom_sf"/>
</dbReference>
<dbReference type="OrthoDB" id="9803892at2"/>
<organism evidence="4 5">
    <name type="scientific">Corynebacterium epidermidicanis</name>
    <dbReference type="NCBI Taxonomy" id="1050174"/>
    <lineage>
        <taxon>Bacteria</taxon>
        <taxon>Bacillati</taxon>
        <taxon>Actinomycetota</taxon>
        <taxon>Actinomycetes</taxon>
        <taxon>Mycobacteriales</taxon>
        <taxon>Corynebacteriaceae</taxon>
        <taxon>Corynebacterium</taxon>
    </lineage>
</organism>
<dbReference type="InterPro" id="IPR029903">
    <property type="entry name" value="RmlD-like-bd"/>
</dbReference>
<evidence type="ECO:0000256" key="2">
    <source>
        <dbReference type="RuleBase" id="RU364082"/>
    </source>
</evidence>
<name>A0A0G3GT53_9CORY</name>
<evidence type="ECO:0000313" key="4">
    <source>
        <dbReference type="EMBL" id="AKK02042.1"/>
    </source>
</evidence>
<dbReference type="EC" id="1.1.1.133" evidence="2"/>
<keyword evidence="2" id="KW-0521">NADP</keyword>
<keyword evidence="2 4" id="KW-0560">Oxidoreductase</keyword>
<reference evidence="4 5" key="1">
    <citation type="submission" date="2015-05" db="EMBL/GenBank/DDBJ databases">
        <title>Complete genome sequence of Corynebacterium epidermidicanis DSM 45586, isolated from the skin of a dog suffering from pruritus.</title>
        <authorList>
            <person name="Ruckert C."/>
            <person name="Albersmeier A."/>
            <person name="Winkler A."/>
            <person name="Tauch A."/>
        </authorList>
    </citation>
    <scope>NUCLEOTIDE SEQUENCE [LARGE SCALE GENOMIC DNA]</scope>
    <source>
        <strain evidence="4 5">DSM 45586</strain>
    </source>
</reference>
<protein>
    <recommendedName>
        <fullName evidence="2">dTDP-4-dehydrorhamnose reductase</fullName>
        <ecNumber evidence="2">1.1.1.133</ecNumber>
    </recommendedName>
</protein>
<evidence type="ECO:0000313" key="5">
    <source>
        <dbReference type="Proteomes" id="UP000035368"/>
    </source>
</evidence>
<dbReference type="KEGG" id="cei:CEPID_00740"/>
<dbReference type="PANTHER" id="PTHR10491">
    <property type="entry name" value="DTDP-4-DEHYDRORHAMNOSE REDUCTASE"/>
    <property type="match status" value="1"/>
</dbReference>
<comment type="similarity">
    <text evidence="1 2">Belongs to the dTDP-4-dehydrorhamnose reductase family.</text>
</comment>
<comment type="pathway">
    <text evidence="2">Carbohydrate biosynthesis; dTDP-L-rhamnose biosynthesis.</text>
</comment>
<comment type="function">
    <text evidence="2">Catalyzes the reduction of dTDP-6-deoxy-L-lyxo-4-hexulose to yield dTDP-L-rhamnose.</text>
</comment>
<dbReference type="Gene3D" id="3.90.25.10">
    <property type="entry name" value="UDP-galactose 4-epimerase, domain 1"/>
    <property type="match status" value="1"/>
</dbReference>
<dbReference type="GO" id="GO:0008831">
    <property type="term" value="F:dTDP-4-dehydrorhamnose reductase activity"/>
    <property type="evidence" value="ECO:0007669"/>
    <property type="project" value="UniProtKB-EC"/>
</dbReference>
<dbReference type="Proteomes" id="UP000035368">
    <property type="component" value="Chromosome"/>
</dbReference>
<feature type="domain" description="RmlD-like substrate binding" evidence="3">
    <location>
        <begin position="4"/>
        <end position="273"/>
    </location>
</feature>
<keyword evidence="5" id="KW-1185">Reference proteome</keyword>
<dbReference type="GO" id="GO:0019305">
    <property type="term" value="P:dTDP-rhamnose biosynthetic process"/>
    <property type="evidence" value="ECO:0007669"/>
    <property type="project" value="UniProtKB-UniPathway"/>
</dbReference>
<accession>A0A0G3GT53</accession>
<dbReference type="PATRIC" id="fig|1050174.4.peg.156"/>
<dbReference type="UniPathway" id="UPA00124"/>
<dbReference type="Gene3D" id="3.40.50.720">
    <property type="entry name" value="NAD(P)-binding Rossmann-like Domain"/>
    <property type="match status" value="1"/>
</dbReference>
<dbReference type="NCBIfam" id="TIGR01214">
    <property type="entry name" value="rmlD"/>
    <property type="match status" value="1"/>
</dbReference>
<dbReference type="CDD" id="cd05254">
    <property type="entry name" value="dTDP_HR_like_SDR_e"/>
    <property type="match status" value="1"/>
</dbReference>
<gene>
    <name evidence="4" type="ORF">CEPID_00740</name>
</gene>
<proteinExistence type="inferred from homology"/>
<dbReference type="SUPFAM" id="SSF51735">
    <property type="entry name" value="NAD(P)-binding Rossmann-fold domains"/>
    <property type="match status" value="1"/>
</dbReference>
<dbReference type="InterPro" id="IPR005913">
    <property type="entry name" value="dTDP_dehydrorham_reduct"/>
</dbReference>